<feature type="domain" description="Aldehyde oxidase/xanthine dehydrogenase second molybdopterin binding" evidence="4">
    <location>
        <begin position="69"/>
        <end position="353"/>
    </location>
</feature>
<reference evidence="5 6" key="1">
    <citation type="journal article" date="2012" name="Int. J. Syst. Evol. Microbiol.">
        <title>Vibrio caribbeanicus sp. nov., isolated from the marine sponge Scleritoderma cyanea.</title>
        <authorList>
            <person name="Hoffmann M."/>
            <person name="Monday S.R."/>
            <person name="Allard M.W."/>
            <person name="Strain E.A."/>
            <person name="Whittaker P."/>
            <person name="Naum M."/>
            <person name="McCarthy P.J."/>
            <person name="Lopez J.V."/>
            <person name="Fischer M."/>
            <person name="Brown E.W."/>
        </authorList>
    </citation>
    <scope>NUCLEOTIDE SEQUENCE [LARGE SCALE GENOMIC DNA]</scope>
    <source>
        <strain evidence="5 6">ATCC 19109</strain>
    </source>
</reference>
<dbReference type="InterPro" id="IPR046867">
    <property type="entry name" value="AldOxase/xan_DH_MoCoBD2"/>
</dbReference>
<name>A0ABP2LP32_9VIBR</name>
<keyword evidence="6" id="KW-1185">Reference proteome</keyword>
<dbReference type="Proteomes" id="UP000003836">
    <property type="component" value="Unassembled WGS sequence"/>
</dbReference>
<evidence type="ECO:0000313" key="5">
    <source>
        <dbReference type="EMBL" id="EGU57700.1"/>
    </source>
</evidence>
<protein>
    <submittedName>
        <fullName evidence="5">Xanthine dehydrogenase, molybdopterin binding subunit</fullName>
    </submittedName>
</protein>
<evidence type="ECO:0000313" key="6">
    <source>
        <dbReference type="Proteomes" id="UP000003836"/>
    </source>
</evidence>
<keyword evidence="2" id="KW-0500">Molybdenum</keyword>
<dbReference type="Pfam" id="PF02738">
    <property type="entry name" value="MoCoBD_1"/>
    <property type="match status" value="1"/>
</dbReference>
<dbReference type="SUPFAM" id="SSF56003">
    <property type="entry name" value="Molybdenum cofactor-binding domain"/>
    <property type="match status" value="1"/>
</dbReference>
<feature type="domain" description="Aldehyde oxidase/xanthine dehydrogenase first molybdopterin binding" evidence="3">
    <location>
        <begin position="1"/>
        <end position="42"/>
    </location>
</feature>
<feature type="non-terminal residue" evidence="5">
    <location>
        <position position="1"/>
    </location>
</feature>
<proteinExistence type="inferred from homology"/>
<evidence type="ECO:0000256" key="1">
    <source>
        <dbReference type="ARBA" id="ARBA00006849"/>
    </source>
</evidence>
<dbReference type="PANTHER" id="PTHR11908:SF132">
    <property type="entry name" value="ALDEHYDE OXIDASE 1-RELATED"/>
    <property type="match status" value="1"/>
</dbReference>
<gene>
    <name evidence="5" type="ORF">VITU9109_12668</name>
</gene>
<organism evidence="5 6">
    <name type="scientific">Vibrio tubiashii ATCC 19109</name>
    <dbReference type="NCBI Taxonomy" id="1051646"/>
    <lineage>
        <taxon>Bacteria</taxon>
        <taxon>Pseudomonadati</taxon>
        <taxon>Pseudomonadota</taxon>
        <taxon>Gammaproteobacteria</taxon>
        <taxon>Vibrionales</taxon>
        <taxon>Vibrionaceae</taxon>
        <taxon>Vibrio</taxon>
        <taxon>Vibrio oreintalis group</taxon>
    </lineage>
</organism>
<evidence type="ECO:0000259" key="3">
    <source>
        <dbReference type="Pfam" id="PF02738"/>
    </source>
</evidence>
<dbReference type="EMBL" id="AFWI01000063">
    <property type="protein sequence ID" value="EGU57700.1"/>
    <property type="molecule type" value="Genomic_DNA"/>
</dbReference>
<dbReference type="PANTHER" id="PTHR11908">
    <property type="entry name" value="XANTHINE DEHYDROGENASE"/>
    <property type="match status" value="1"/>
</dbReference>
<accession>A0ABP2LP32</accession>
<dbReference type="Pfam" id="PF20256">
    <property type="entry name" value="MoCoBD_2"/>
    <property type="match status" value="1"/>
</dbReference>
<evidence type="ECO:0000256" key="2">
    <source>
        <dbReference type="ARBA" id="ARBA00022505"/>
    </source>
</evidence>
<evidence type="ECO:0000259" key="4">
    <source>
        <dbReference type="Pfam" id="PF20256"/>
    </source>
</evidence>
<dbReference type="InterPro" id="IPR037165">
    <property type="entry name" value="AldOxase/xan_DH_Mopterin-bd_sf"/>
</dbReference>
<dbReference type="RefSeq" id="WP_004743680.1">
    <property type="nucleotide sequence ID" value="NZ_AFWI01000063.1"/>
</dbReference>
<dbReference type="InterPro" id="IPR008274">
    <property type="entry name" value="AldOxase/xan_DH_MoCoBD1"/>
</dbReference>
<comment type="similarity">
    <text evidence="1">Belongs to the xanthine dehydrogenase family.</text>
</comment>
<sequence>TASNTAYRGFGGPQGMMTIEHIMDEIARYLGKDPLEVRKANYYGGEGRDVTHYYQKVEDNFLPEITEQLEQSSDYHARRKAIAEFNKQSPILKKGLAITPVKFGISFTATFLNQAGALIHIYTDGSIHLNHGGTEMGQGLNIKVAQIVAQEFQVDVERIQITATNTDKVPNTSPTAASSGADLNGKAAQNAALTIKQRLIDFASSHFKVTPEEVVFKNGMIMIRDEIMTFESFVQLAYFNQVSLSSTGFYRTPKIYYDHEKARGRPFYYFAYGASCSEVIVDTLTGEYKILRADILHDVGASLNPAIDIGQIEGGFLQGVGWLTTEELIWNEQGRLMTNGPASYKIPAIADMPIEFHTHLLENRANPEDTVFNSKAVGEPPFMLGMSVWSALKDAIASVAVEGAIPKLDTPATPERVLMAIAKVSQPQTASEKAEQA</sequence>
<dbReference type="Gene3D" id="3.30.365.10">
    <property type="entry name" value="Aldehyde oxidase/xanthine dehydrogenase, molybdopterin binding domain"/>
    <property type="match status" value="3"/>
</dbReference>
<comment type="caution">
    <text evidence="5">The sequence shown here is derived from an EMBL/GenBank/DDBJ whole genome shotgun (WGS) entry which is preliminary data.</text>
</comment>
<dbReference type="InterPro" id="IPR016208">
    <property type="entry name" value="Ald_Oxase/xanthine_DH-like"/>
</dbReference>